<evidence type="ECO:0000259" key="2">
    <source>
        <dbReference type="Pfam" id="PF09843"/>
    </source>
</evidence>
<feature type="transmembrane region" description="Helical" evidence="1">
    <location>
        <begin position="115"/>
        <end position="137"/>
    </location>
</feature>
<dbReference type="EMBL" id="RXIH01000018">
    <property type="protein sequence ID" value="RZN56723.1"/>
    <property type="molecule type" value="Genomic_DNA"/>
</dbReference>
<dbReference type="EMBL" id="QNVI01000066">
    <property type="protein sequence ID" value="TDA37656.1"/>
    <property type="molecule type" value="Genomic_DNA"/>
</dbReference>
<evidence type="ECO:0000313" key="5">
    <source>
        <dbReference type="Proteomes" id="UP000316080"/>
    </source>
</evidence>
<feature type="transmembrane region" description="Helical" evidence="1">
    <location>
        <begin position="47"/>
        <end position="68"/>
    </location>
</feature>
<feature type="transmembrane region" description="Helical" evidence="1">
    <location>
        <begin position="21"/>
        <end position="41"/>
    </location>
</feature>
<feature type="transmembrane region" description="Helical" evidence="1">
    <location>
        <begin position="80"/>
        <end position="103"/>
    </location>
</feature>
<sequence>MPADKFVEKYKSIFSLPKESHILILITIFSIIVNIVNYFMINNSIFILLYRIIFVYLIPAIVGSYIICNILKGSFFNKRRVLGLVFIGILIIGVVDVISAILFKILNGNLSLEKIYFITSGAITLLYGIVIGAITVINIKKLFITSTIHPILIILFSIIQMIILKEDFLLYLFSFIVIIIFSFVITLAYLRYVEKAGKEVLGLSSLILFRAFIEAMMMDKTGLLEKLLKIVSIVKDADIRIIDFKGKKTSGRVIVPSIHFGPFKKVGSSELPSKLAIRLREKGIIPIIFHSPSNHERDLISSKECDAIIDSILSIRQNYDNYSVVSKSIRRKKGDITITCQIFNDIPLVMISRAPIPTEDLPERINDICMKKIIEKGFSDGIIVDAHNAIDTSYIDIREEDERNILEALEECLEELKNSKYDRALIGFSSSKIENYSYYDGFGDAGIMTMVVDVEGQKTAYVVFDGNNMIRGLREEIISALEREGYENSEVATTDTHIVVGWKSKEGYLPIGKNIDKDNIIRKVLELVRDADAKKEECSIKFYKITLKNLHFLGDEGLERLWRITDESIKKVKKGGISIMIIIILLGIILYHI</sequence>
<dbReference type="Proteomes" id="UP000317265">
    <property type="component" value="Unassembled WGS sequence"/>
</dbReference>
<feature type="transmembrane region" description="Helical" evidence="1">
    <location>
        <begin position="142"/>
        <end position="163"/>
    </location>
</feature>
<feature type="transmembrane region" description="Helical" evidence="1">
    <location>
        <begin position="169"/>
        <end position="190"/>
    </location>
</feature>
<accession>A0A520KG30</accession>
<feature type="transmembrane region" description="Helical" evidence="1">
    <location>
        <begin position="575"/>
        <end position="592"/>
    </location>
</feature>
<evidence type="ECO:0000313" key="4">
    <source>
        <dbReference type="EMBL" id="TDA37656.1"/>
    </source>
</evidence>
<protein>
    <submittedName>
        <fullName evidence="3">DUF2070 family protein</fullName>
    </submittedName>
</protein>
<organism evidence="3 5">
    <name type="scientific">Thermoproteota archaeon</name>
    <dbReference type="NCBI Taxonomy" id="2056631"/>
    <lineage>
        <taxon>Archaea</taxon>
        <taxon>Thermoproteota</taxon>
    </lineage>
</organism>
<gene>
    <name evidence="4" type="ORF">DSO09_06510</name>
    <name evidence="3" type="ORF">EF809_02200</name>
</gene>
<keyword evidence="1" id="KW-0472">Membrane</keyword>
<proteinExistence type="predicted"/>
<dbReference type="Proteomes" id="UP000316080">
    <property type="component" value="Unassembled WGS sequence"/>
</dbReference>
<feature type="domain" description="DUF2070" evidence="2">
    <location>
        <begin position="10"/>
        <end position="586"/>
    </location>
</feature>
<dbReference type="Pfam" id="PF09843">
    <property type="entry name" value="DUF2070"/>
    <property type="match status" value="1"/>
</dbReference>
<evidence type="ECO:0000313" key="6">
    <source>
        <dbReference type="Proteomes" id="UP000317265"/>
    </source>
</evidence>
<name>A0A520KG30_9CREN</name>
<evidence type="ECO:0000256" key="1">
    <source>
        <dbReference type="SAM" id="Phobius"/>
    </source>
</evidence>
<keyword evidence="1" id="KW-0812">Transmembrane</keyword>
<reference evidence="3 5" key="2">
    <citation type="journal article" date="2019" name="Nat. Microbiol.">
        <title>Wide diversity of methane and short-chain alkane metabolisms in uncultured archaea.</title>
        <authorList>
            <person name="Borrel G."/>
            <person name="Adam P.S."/>
            <person name="McKay L.J."/>
            <person name="Chen L.X."/>
            <person name="Sierra-Garcia I.N."/>
            <person name="Sieber C.M."/>
            <person name="Letourneur Q."/>
            <person name="Ghozlane A."/>
            <person name="Andersen G.L."/>
            <person name="Li W.J."/>
            <person name="Hallam S.J."/>
            <person name="Muyzer G."/>
            <person name="de Oliveira V.M."/>
            <person name="Inskeep W.P."/>
            <person name="Banfield J.F."/>
            <person name="Gribaldo S."/>
        </authorList>
    </citation>
    <scope>NUCLEOTIDE SEQUENCE [LARGE SCALE GENOMIC DNA]</scope>
    <source>
        <strain evidence="3">Verst-YHS</strain>
    </source>
</reference>
<dbReference type="InterPro" id="IPR019204">
    <property type="entry name" value="DUF2070_membrane"/>
</dbReference>
<keyword evidence="1" id="KW-1133">Transmembrane helix</keyword>
<dbReference type="AlphaFoldDB" id="A0A520KG30"/>
<comment type="caution">
    <text evidence="3">The sequence shown here is derived from an EMBL/GenBank/DDBJ whole genome shotgun (WGS) entry which is preliminary data.</text>
</comment>
<reference evidence="4 6" key="1">
    <citation type="journal article" date="2019" name="Nat. Microbiol.">
        <title>Expanding anaerobic alkane metabolism in the domain of Archaea.</title>
        <authorList>
            <person name="Wang Y."/>
            <person name="Wegener G."/>
            <person name="Hou J."/>
            <person name="Wang F."/>
            <person name="Xiao X."/>
        </authorList>
    </citation>
    <scope>NUCLEOTIDE SEQUENCE [LARGE SCALE GENOMIC DNA]</scope>
    <source>
        <strain evidence="4">WYZ-LMO11</strain>
    </source>
</reference>
<evidence type="ECO:0000313" key="3">
    <source>
        <dbReference type="EMBL" id="RZN56723.1"/>
    </source>
</evidence>